<dbReference type="EMBL" id="CP104213">
    <property type="protein sequence ID" value="UWX64169.1"/>
    <property type="molecule type" value="Genomic_DNA"/>
</dbReference>
<proteinExistence type="predicted"/>
<name>A0ABY5YGE2_9DEIO</name>
<keyword evidence="2" id="KW-1185">Reference proteome</keyword>
<evidence type="ECO:0000313" key="2">
    <source>
        <dbReference type="Proteomes" id="UP001060261"/>
    </source>
</evidence>
<organism evidence="1 2">
    <name type="scientific">Deinococcus rubellus</name>
    <dbReference type="NCBI Taxonomy" id="1889240"/>
    <lineage>
        <taxon>Bacteria</taxon>
        <taxon>Thermotogati</taxon>
        <taxon>Deinococcota</taxon>
        <taxon>Deinococci</taxon>
        <taxon>Deinococcales</taxon>
        <taxon>Deinococcaceae</taxon>
        <taxon>Deinococcus</taxon>
    </lineage>
</organism>
<accession>A0ABY5YGE2</accession>
<reference evidence="1" key="1">
    <citation type="submission" date="2022-09" db="EMBL/GenBank/DDBJ databases">
        <title>genome sequence of Deinococcus rubellus.</title>
        <authorList>
            <person name="Srinivasan S."/>
        </authorList>
    </citation>
    <scope>NUCLEOTIDE SEQUENCE</scope>
    <source>
        <strain evidence="1">Ant6</strain>
    </source>
</reference>
<dbReference type="RefSeq" id="WP_260560444.1">
    <property type="nucleotide sequence ID" value="NZ_BAABEC010000020.1"/>
</dbReference>
<sequence length="69" mass="7467">MIATIPSHPLSEVRQAIDAASARYFELAREGVSLWRTGAAQEARNANQAEKDAVYAQWRQPIGEIGGAA</sequence>
<protein>
    <submittedName>
        <fullName evidence="1">Uncharacterized protein</fullName>
    </submittedName>
</protein>
<dbReference type="Proteomes" id="UP001060261">
    <property type="component" value="Chromosome"/>
</dbReference>
<evidence type="ECO:0000313" key="1">
    <source>
        <dbReference type="EMBL" id="UWX64169.1"/>
    </source>
</evidence>
<gene>
    <name evidence="1" type="ORF">N0D28_00360</name>
</gene>